<evidence type="ECO:0000313" key="10">
    <source>
        <dbReference type="Proteomes" id="UP000192911"/>
    </source>
</evidence>
<dbReference type="Gene3D" id="2.60.120.260">
    <property type="entry name" value="Galactose-binding domain-like"/>
    <property type="match status" value="1"/>
</dbReference>
<dbReference type="InterPro" id="IPR034182">
    <property type="entry name" value="Kexin/furin"/>
</dbReference>
<sequence length="2048" mass="211490">MASEKTEDNVVKDVFQETLSQYTSRLIEKGAEALRGAARDTRSLASAAADRASHFKSLLANLDTLTTSVHQQLSSLESSKLSSQARAYAEAYRSEVGKAEGFFKSAVRGQNASTVMSAFGKNLGGLISAIGFISTVSDPKATEFSVGRELAALGGGILAGCAVGLGGAVTAAGVTAVAAPVILAVGGTVLARKAWDVYANAIGWDEKTSPNFHDTMLSTVGTIRNAFGFAVNNDGSSGAATELDSRLSTDLMGVGIVTWPDGTRQIMQGDSTGGLSELTFRKDGGYTKVTREADGRIGHHTVDALGTIIRFQSAMPADVTLSHNQFYADEVANNLNTISDITGVPAATLMGLNPALGLNSESQPIGAGQIINLPAPTNLINIDINANPQPRSGSTSEGQAAQDVRNGFVLNSATSKISFADGTLDKTDFVSSQMGSFATGGVRPGEFQLDPNAKPGAYLSTRFLDPLSTSNPNALGLNATVLNGLSAMTTFNTYIDPILLDLSGDGIKMTGIEDGVMFDVDHGGTLKRTGWADRSTGMLVVDDGTGQIVNASQMLSEYYGGRAGTNGGPGATPFKDGFGALASIDANGDGTIDSNDPIWGKLRVWVDSNHDGQSDGELKTLDELGITQITVSATSGATGETQNGNEVLGRGTFVMNGQTRELMAVNFLADPVSNTFTAVDGGSRITSTTGTVTRTAYSSTSASAETLDAATLGVENVYAGRGDTTLIASTSGSWLVGGGGSNTYQGGVGDDVFVVSARDNPNNIHGNGGRDTAIIVGDQGVALNMAKAGLTIAEGGRGDDVIVSGGNSSAFIKGGQGNTTVIGGGGNDVLVGGSGRNTIIGGTGKAVIYAGPSGDAIYASAQGSIIHAGGGPDRIFGGAADDVIEAGHGNGFIDGGGGTNVVTLHGNHGDYTITQTETGYTIADHQAGRDGALTLENIQKLNFSDISAVDLTLANPMPVSDALRVDQVGHSFDHTQPHLIAASQLLANDQPLGSEGPLTIASVGNAVGGTVELTQAGDVLFTPDPTYSGVMSFKYGVTDAAGNPAASVVDLNSGKTAPMRATATLSAPEVPTDPLAPQEWYLSDANIVPVWQDYTGKGVRIGQFETGGDFATEPEILDVNHPDLAPNIDPTWLATQQSKGTMPQAVSNHATMVAGVMVAAKNGQGGVGVAYDATIGGHYLANSGADLTSLGNMVSYDIANHSWGFKHDFAMSNLQEGLINTESALLANAQYAANAGRGGLGTVIVAAGGNARETGGTAQGSLTSNNRFTIEVGAINAQSDLSTLQLGSAPFSNPGASLLVSAPGSNVVSTSHMLETDRGSTFGSQYSDMQGTSFATPIVSGVVALMLQANPNLGYRDVQEILVLSARGVRDGATQWRENGARNWNGGGMHASHDYGFGGVDARAAVRLAESWSKQSTGENERLHAGRSGELGQTITAGSTFRSTLAMPPGLAVQHAEIDFDADFGRLGDAVIKLISPDGTESILLDRAGKAPAGTWGASDADVGDPRAGILKYTFMSTHDWGERSGGDWTLEVTDAANGLPIKLNQWSLRLYGNHATADDTYFYTDEYRSQAAANAARAHLDDSINGTAGGRNTLNGAAVSGDMSVDLSTGTANIAGAPLTINQPDRIQNIVTGVGNDRLVASNSDALLDGGRGTNALVGGAGKDFFVVHRRANGIDTIENFDATRGEVIDLVGFAGKNFSDLTLTQQDGEVHIELGEAQRIVVKGQTVEALAAERFLFQDSFVAPASYVDSAANSAGLPNEGGTVVLNGGARGVSYTSDADGRLIASLAGVVYSHDSATSDTFVIEKQDVASSYRNALRGFKHGVDKIDLSRTGITRFSDLAIEKSNRATINGLTQIHGVSLLSKSLGTADKPLELVYLDALDPAQLTESDFIFAKPEPGLAGVVTPPPAVTGEPGYGAVDALVPAQSPDLDAVSTIPPAQANEVAPIAAITVDPILPRAITADVDLARLIESIKIEPIRPIEPIKIEPIQPIKLVEVSSSLGSMSSFNVEKLVQAMAAFTPPEAGTISLTPEQQTTLQPVLAANWH</sequence>
<dbReference type="GO" id="GO:0016485">
    <property type="term" value="P:protein processing"/>
    <property type="evidence" value="ECO:0007669"/>
    <property type="project" value="TreeGrafter"/>
</dbReference>
<dbReference type="Pfam" id="PF01483">
    <property type="entry name" value="P_proprotein"/>
    <property type="match status" value="1"/>
</dbReference>
<evidence type="ECO:0000256" key="3">
    <source>
        <dbReference type="ARBA" id="ARBA00022729"/>
    </source>
</evidence>
<keyword evidence="3" id="KW-0732">Signal</keyword>
<gene>
    <name evidence="9" type="ORF">SAMN06295900_102184</name>
</gene>
<dbReference type="RefSeq" id="WP_199187031.1">
    <property type="nucleotide sequence ID" value="NZ_BSQD01000002.1"/>
</dbReference>
<keyword evidence="4" id="KW-0378">Hydrolase</keyword>
<keyword evidence="10" id="KW-1185">Reference proteome</keyword>
<dbReference type="GO" id="GO:0016020">
    <property type="term" value="C:membrane"/>
    <property type="evidence" value="ECO:0007669"/>
    <property type="project" value="TreeGrafter"/>
</dbReference>
<dbReference type="Pfam" id="PF00353">
    <property type="entry name" value="HemolysinCabind"/>
    <property type="match status" value="4"/>
</dbReference>
<evidence type="ECO:0000256" key="1">
    <source>
        <dbReference type="ARBA" id="ARBA00005325"/>
    </source>
</evidence>
<evidence type="ECO:0000256" key="5">
    <source>
        <dbReference type="ARBA" id="ARBA00022825"/>
    </source>
</evidence>
<dbReference type="InterPro" id="IPR000209">
    <property type="entry name" value="Peptidase_S8/S53_dom"/>
</dbReference>
<keyword evidence="6" id="KW-0106">Calcium</keyword>
<comment type="similarity">
    <text evidence="1">Belongs to the peptidase S8 family. Furin subfamily.</text>
</comment>
<dbReference type="Pfam" id="PF00082">
    <property type="entry name" value="Peptidase_S8"/>
    <property type="match status" value="1"/>
</dbReference>
<organism evidence="9 10">
    <name type="scientific">Trinickia caryophylli</name>
    <name type="common">Paraburkholderia caryophylli</name>
    <dbReference type="NCBI Taxonomy" id="28094"/>
    <lineage>
        <taxon>Bacteria</taxon>
        <taxon>Pseudomonadati</taxon>
        <taxon>Pseudomonadota</taxon>
        <taxon>Betaproteobacteria</taxon>
        <taxon>Burkholderiales</taxon>
        <taxon>Burkholderiaceae</taxon>
        <taxon>Trinickia</taxon>
    </lineage>
</organism>
<dbReference type="EMBL" id="FXAH01000002">
    <property type="protein sequence ID" value="SMF05933.1"/>
    <property type="molecule type" value="Genomic_DNA"/>
</dbReference>
<dbReference type="SUPFAM" id="SSF49785">
    <property type="entry name" value="Galactose-binding domain-like"/>
    <property type="match status" value="1"/>
</dbReference>
<keyword evidence="2" id="KW-0645">Protease</keyword>
<dbReference type="CDD" id="cd04059">
    <property type="entry name" value="Peptidases_S8_Protein_convertases_Kexins_Furin-like"/>
    <property type="match status" value="1"/>
</dbReference>
<keyword evidence="5" id="KW-0720">Serine protease</keyword>
<accession>A0A1X7D067</accession>
<dbReference type="InterPro" id="IPR023828">
    <property type="entry name" value="Peptidase_S8_Ser-AS"/>
</dbReference>
<dbReference type="GO" id="GO:0004252">
    <property type="term" value="F:serine-type endopeptidase activity"/>
    <property type="evidence" value="ECO:0007669"/>
    <property type="project" value="InterPro"/>
</dbReference>
<dbReference type="GO" id="GO:0005737">
    <property type="term" value="C:cytoplasm"/>
    <property type="evidence" value="ECO:0007669"/>
    <property type="project" value="UniProtKB-ARBA"/>
</dbReference>
<dbReference type="PANTHER" id="PTHR42884">
    <property type="entry name" value="PROPROTEIN CONVERTASE SUBTILISIN/KEXIN-RELATED"/>
    <property type="match status" value="1"/>
</dbReference>
<comment type="caution">
    <text evidence="7">Lacks conserved residue(s) required for the propagation of feature annotation.</text>
</comment>
<feature type="domain" description="P/Homo B" evidence="8">
    <location>
        <begin position="1407"/>
        <end position="1557"/>
    </location>
</feature>
<dbReference type="GO" id="GO:0005509">
    <property type="term" value="F:calcium ion binding"/>
    <property type="evidence" value="ECO:0007669"/>
    <property type="project" value="InterPro"/>
</dbReference>
<dbReference type="PROSITE" id="PS51892">
    <property type="entry name" value="SUBTILASE"/>
    <property type="match status" value="1"/>
</dbReference>
<dbReference type="PANTHER" id="PTHR42884:SF14">
    <property type="entry name" value="NEUROENDOCRINE CONVERTASE 1"/>
    <property type="match status" value="1"/>
</dbReference>
<dbReference type="PROSITE" id="PS51829">
    <property type="entry name" value="P_HOMO_B"/>
    <property type="match status" value="1"/>
</dbReference>
<dbReference type="SUPFAM" id="SSF51120">
    <property type="entry name" value="beta-Roll"/>
    <property type="match status" value="3"/>
</dbReference>
<evidence type="ECO:0000256" key="7">
    <source>
        <dbReference type="PROSITE-ProRule" id="PRU01240"/>
    </source>
</evidence>
<evidence type="ECO:0000313" key="9">
    <source>
        <dbReference type="EMBL" id="SMF05933.1"/>
    </source>
</evidence>
<dbReference type="GeneID" id="95552493"/>
<evidence type="ECO:0000259" key="8">
    <source>
        <dbReference type="PROSITE" id="PS51829"/>
    </source>
</evidence>
<dbReference type="InterPro" id="IPR002884">
    <property type="entry name" value="P_dom"/>
</dbReference>
<evidence type="ECO:0000256" key="6">
    <source>
        <dbReference type="ARBA" id="ARBA00022837"/>
    </source>
</evidence>
<dbReference type="STRING" id="28094.SAMN06295900_102184"/>
<dbReference type="SUPFAM" id="SSF52743">
    <property type="entry name" value="Subtilisin-like"/>
    <property type="match status" value="1"/>
</dbReference>
<evidence type="ECO:0000256" key="2">
    <source>
        <dbReference type="ARBA" id="ARBA00022670"/>
    </source>
</evidence>
<name>A0A1X7D067_TRICW</name>
<reference evidence="10" key="1">
    <citation type="submission" date="2017-04" db="EMBL/GenBank/DDBJ databases">
        <authorList>
            <person name="Varghese N."/>
            <person name="Submissions S."/>
        </authorList>
    </citation>
    <scope>NUCLEOTIDE SEQUENCE [LARGE SCALE GENOMIC DNA]</scope>
    <source>
        <strain evidence="10">Ballard 720</strain>
    </source>
</reference>
<protein>
    <submittedName>
        <fullName evidence="9">Regulatory P domain of the subtilisin-like proprotein convertase</fullName>
    </submittedName>
</protein>
<dbReference type="InterPro" id="IPR001343">
    <property type="entry name" value="Hemolysn_Ca-bd"/>
</dbReference>
<dbReference type="InterPro" id="IPR036852">
    <property type="entry name" value="Peptidase_S8/S53_dom_sf"/>
</dbReference>
<dbReference type="Gene3D" id="2.150.10.10">
    <property type="entry name" value="Serralysin-like metalloprotease, C-terminal"/>
    <property type="match status" value="2"/>
</dbReference>
<dbReference type="Pfam" id="PF17963">
    <property type="entry name" value="Big_9"/>
    <property type="match status" value="1"/>
</dbReference>
<dbReference type="Gene3D" id="3.40.50.200">
    <property type="entry name" value="Peptidase S8/S53 domain"/>
    <property type="match status" value="1"/>
</dbReference>
<dbReference type="Gene3D" id="2.60.40.3440">
    <property type="match status" value="1"/>
</dbReference>
<proteinExistence type="inferred from homology"/>
<dbReference type="InterPro" id="IPR011049">
    <property type="entry name" value="Serralysin-like_metalloprot_C"/>
</dbReference>
<evidence type="ECO:0000256" key="4">
    <source>
        <dbReference type="ARBA" id="ARBA00022801"/>
    </source>
</evidence>
<dbReference type="InterPro" id="IPR008979">
    <property type="entry name" value="Galactose-bd-like_sf"/>
</dbReference>
<dbReference type="GO" id="GO:0012505">
    <property type="term" value="C:endomembrane system"/>
    <property type="evidence" value="ECO:0007669"/>
    <property type="project" value="UniProtKB-ARBA"/>
</dbReference>
<dbReference type="PRINTS" id="PR00313">
    <property type="entry name" value="CABNDNGRPT"/>
</dbReference>
<dbReference type="Proteomes" id="UP000192911">
    <property type="component" value="Unassembled WGS sequence"/>
</dbReference>
<dbReference type="PROSITE" id="PS00138">
    <property type="entry name" value="SUBTILASE_SER"/>
    <property type="match status" value="1"/>
</dbReference>